<protein>
    <recommendedName>
        <fullName evidence="3">PIN domain-containing protein</fullName>
    </recommendedName>
</protein>
<evidence type="ECO:0000313" key="2">
    <source>
        <dbReference type="Proteomes" id="UP000271624"/>
    </source>
</evidence>
<evidence type="ECO:0008006" key="3">
    <source>
        <dbReference type="Google" id="ProtNLM"/>
    </source>
</evidence>
<dbReference type="EMBL" id="RSCL01000027">
    <property type="protein sequence ID" value="RUS99176.1"/>
    <property type="molecule type" value="Genomic_DNA"/>
</dbReference>
<evidence type="ECO:0000313" key="1">
    <source>
        <dbReference type="EMBL" id="RUS99176.1"/>
    </source>
</evidence>
<reference evidence="1" key="1">
    <citation type="submission" date="2018-12" db="EMBL/GenBank/DDBJ databases">
        <authorList>
            <person name="Will S."/>
            <person name="Neumann-Schaal M."/>
            <person name="Henke P."/>
        </authorList>
    </citation>
    <scope>NUCLEOTIDE SEQUENCE</scope>
    <source>
        <strain evidence="1">PCC 7102</strain>
    </source>
</reference>
<organism evidence="1 2">
    <name type="scientific">Dulcicalothrix desertica PCC 7102</name>
    <dbReference type="NCBI Taxonomy" id="232991"/>
    <lineage>
        <taxon>Bacteria</taxon>
        <taxon>Bacillati</taxon>
        <taxon>Cyanobacteriota</taxon>
        <taxon>Cyanophyceae</taxon>
        <taxon>Nostocales</taxon>
        <taxon>Calotrichaceae</taxon>
        <taxon>Dulcicalothrix</taxon>
    </lineage>
</organism>
<gene>
    <name evidence="1" type="ORF">DSM106972_078780</name>
</gene>
<accession>A0A3S1CA82</accession>
<dbReference type="AlphaFoldDB" id="A0A3S1CA82"/>
<reference evidence="1" key="2">
    <citation type="journal article" date="2019" name="Genome Biol. Evol.">
        <title>Day and night: Metabolic profiles and evolutionary relationships of six axenic non-marine cyanobacteria.</title>
        <authorList>
            <person name="Will S.E."/>
            <person name="Henke P."/>
            <person name="Boedeker C."/>
            <person name="Huang S."/>
            <person name="Brinkmann H."/>
            <person name="Rohde M."/>
            <person name="Jarek M."/>
            <person name="Friedl T."/>
            <person name="Seufert S."/>
            <person name="Schumacher M."/>
            <person name="Overmann J."/>
            <person name="Neumann-Schaal M."/>
            <person name="Petersen J."/>
        </authorList>
    </citation>
    <scope>NUCLEOTIDE SEQUENCE [LARGE SCALE GENOMIC DNA]</scope>
    <source>
        <strain evidence="1">PCC 7102</strain>
    </source>
</reference>
<comment type="caution">
    <text evidence="1">The sequence shown here is derived from an EMBL/GenBank/DDBJ whole genome shotgun (WGS) entry which is preliminary data.</text>
</comment>
<dbReference type="RefSeq" id="WP_127085943.1">
    <property type="nucleotide sequence ID" value="NZ_RSCL01000027.1"/>
</dbReference>
<dbReference type="Proteomes" id="UP000271624">
    <property type="component" value="Unassembled WGS sequence"/>
</dbReference>
<dbReference type="OrthoDB" id="7033449at2"/>
<name>A0A3S1CA82_9CYAN</name>
<keyword evidence="2" id="KW-1185">Reference proteome</keyword>
<sequence length="210" mass="23851">MAVNLNIQADIIDIQSDIPRKEDIFIVDTNVWFWQGYQNAASTIRSGDSYKLTDYPNYLTEAVINGATLTYSGLTLAELAHIIEKNEYKIYRQSHPSITSKEYRHNYPEERLNVVAEVEKCWEQVKDFAVPVNLNVNDETTDAALNRFKTQALDGYDLLILEAISQAGAGNIKVITDDIDYAVVPGIQVFTSRRYIIEEAARQSKLQVRV</sequence>
<proteinExistence type="predicted"/>